<dbReference type="GO" id="GO:0046872">
    <property type="term" value="F:metal ion binding"/>
    <property type="evidence" value="ECO:0007669"/>
    <property type="project" value="UniProtKB-KW"/>
</dbReference>
<dbReference type="GO" id="GO:0042026">
    <property type="term" value="P:protein refolding"/>
    <property type="evidence" value="ECO:0007669"/>
    <property type="project" value="TreeGrafter"/>
</dbReference>
<dbReference type="GO" id="GO:0005737">
    <property type="term" value="C:cytoplasm"/>
    <property type="evidence" value="ECO:0007669"/>
    <property type="project" value="TreeGrafter"/>
</dbReference>
<evidence type="ECO:0000313" key="6">
    <source>
        <dbReference type="EMBL" id="ADD38308.1"/>
    </source>
</evidence>
<accession>D3PIC2</accession>
<feature type="binding site" evidence="1">
    <location>
        <position position="185"/>
    </location>
    <ligand>
        <name>Zn(2+)</name>
        <dbReference type="ChEBI" id="CHEBI:29105"/>
        <label>1</label>
    </ligand>
</feature>
<name>D3PIC2_LEPSM</name>
<dbReference type="EMBL" id="LT844572">
    <property type="protein sequence ID" value="SMN34112.1"/>
    <property type="molecule type" value="mRNA"/>
</dbReference>
<dbReference type="SUPFAM" id="SSF49764">
    <property type="entry name" value="HSP20-like chaperones"/>
    <property type="match status" value="1"/>
</dbReference>
<dbReference type="GO" id="GO:0009408">
    <property type="term" value="P:response to heat"/>
    <property type="evidence" value="ECO:0007669"/>
    <property type="project" value="UniProtKB-ARBA"/>
</dbReference>
<dbReference type="CDD" id="cd06526">
    <property type="entry name" value="metazoan_ACD"/>
    <property type="match status" value="1"/>
</dbReference>
<reference evidence="6" key="1">
    <citation type="submission" date="2010-03" db="EMBL/GenBank/DDBJ databases">
        <title>Atlantic Lepeophtheirus salmonis ESTs and full-length cDNAs.</title>
        <authorList>
            <person name="Yasuike M."/>
            <person name="von Schalburg K."/>
            <person name="Cooper G."/>
            <person name="Leong J."/>
            <person name="Nilsen F."/>
            <person name="Jones S.R.M."/>
            <person name="Koop B.F."/>
        </authorList>
    </citation>
    <scope>NUCLEOTIDE SEQUENCE</scope>
    <source>
        <strain evidence="6">Atlantic form</strain>
        <tissue evidence="6">Mixed tissue</tissue>
    </source>
</reference>
<dbReference type="InterPro" id="IPR001436">
    <property type="entry name" value="Alpha-crystallin/sHSP_animal"/>
</dbReference>
<dbReference type="PRINTS" id="PR00299">
    <property type="entry name" value="ACRYSTALLIN"/>
</dbReference>
<evidence type="ECO:0000256" key="4">
    <source>
        <dbReference type="SAM" id="MobiDB-lite"/>
    </source>
</evidence>
<dbReference type="AlphaFoldDB" id="D3PIC2"/>
<evidence type="ECO:0000313" key="7">
    <source>
        <dbReference type="EMBL" id="SMN34112.1"/>
    </source>
</evidence>
<feature type="domain" description="SHSP" evidence="5">
    <location>
        <begin position="135"/>
        <end position="246"/>
    </location>
</feature>
<dbReference type="InterPro" id="IPR008978">
    <property type="entry name" value="HSP20-like_chaperone"/>
</dbReference>
<feature type="region of interest" description="Disordered" evidence="4">
    <location>
        <begin position="60"/>
        <end position="99"/>
    </location>
</feature>
<organism evidence="6">
    <name type="scientific">Lepeophtheirus salmonis</name>
    <name type="common">Salmon louse</name>
    <name type="synonym">Caligus salmonis</name>
    <dbReference type="NCBI Taxonomy" id="72036"/>
    <lineage>
        <taxon>Eukaryota</taxon>
        <taxon>Metazoa</taxon>
        <taxon>Ecdysozoa</taxon>
        <taxon>Arthropoda</taxon>
        <taxon>Crustacea</taxon>
        <taxon>Multicrustacea</taxon>
        <taxon>Hexanauplia</taxon>
        <taxon>Copepoda</taxon>
        <taxon>Siphonostomatoida</taxon>
        <taxon>Caligidae</taxon>
        <taxon>Lepeophtheirus</taxon>
    </lineage>
</organism>
<dbReference type="InterPro" id="IPR002068">
    <property type="entry name" value="A-crystallin/Hsp20_dom"/>
</dbReference>
<dbReference type="PROSITE" id="PS01031">
    <property type="entry name" value="SHSP"/>
    <property type="match status" value="1"/>
</dbReference>
<keyword evidence="1" id="KW-0479">Metal-binding</keyword>
<evidence type="ECO:0000256" key="3">
    <source>
        <dbReference type="RuleBase" id="RU003616"/>
    </source>
</evidence>
<dbReference type="GO" id="GO:0051082">
    <property type="term" value="F:unfolded protein binding"/>
    <property type="evidence" value="ECO:0007669"/>
    <property type="project" value="TreeGrafter"/>
</dbReference>
<dbReference type="Gene3D" id="2.60.40.790">
    <property type="match status" value="1"/>
</dbReference>
<evidence type="ECO:0000256" key="2">
    <source>
        <dbReference type="PROSITE-ProRule" id="PRU00285"/>
    </source>
</evidence>
<keyword evidence="6" id="KW-0346">Stress response</keyword>
<dbReference type="Pfam" id="PF00011">
    <property type="entry name" value="HSP20"/>
    <property type="match status" value="1"/>
</dbReference>
<proteinExistence type="evidence at transcript level"/>
<comment type="similarity">
    <text evidence="2 3">Belongs to the small heat shock protein (HSP20) family.</text>
</comment>
<gene>
    <name evidence="6" type="primary">HSPB1</name>
    <name evidence="7" type="synonym">sHSP_2</name>
</gene>
<dbReference type="PANTHER" id="PTHR45640">
    <property type="entry name" value="HEAT SHOCK PROTEIN HSP-12.2-RELATED"/>
    <property type="match status" value="1"/>
</dbReference>
<evidence type="ECO:0000259" key="5">
    <source>
        <dbReference type="PROSITE" id="PS01031"/>
    </source>
</evidence>
<feature type="compositionally biased region" description="Low complexity" evidence="4">
    <location>
        <begin position="63"/>
        <end position="82"/>
    </location>
</feature>
<feature type="binding site" evidence="1">
    <location>
        <position position="183"/>
    </location>
    <ligand>
        <name>Zn(2+)</name>
        <dbReference type="ChEBI" id="CHEBI:29105"/>
        <label>1</label>
    </ligand>
</feature>
<sequence>MSIEIQQGSRVPVTLRDMFWSDPFFSSTWDDFNQVREQMMQRSHKMMNSFQDEMKKMEQNMLSNSSSGQSYSVKQSSSSSSSDIQKDSMNKNNNQTLSSETFDTALSPLGRTLNPFFFSRGWPSLFDEDLNKSLNIFQDKDEQVIRVKDNEDKFEISLDTHQYRPDEVKVNIKNGVICIEAKHEEKSSDGCNFVSRQFLRSYTLPKNSKAESVSSNLSSDGILVITAPKIKQAFIEGQRSIPISMKK</sequence>
<evidence type="ECO:0000256" key="1">
    <source>
        <dbReference type="PIRSR" id="PIRSR036514-1"/>
    </source>
</evidence>
<dbReference type="OrthoDB" id="10058145at2759"/>
<dbReference type="EMBL" id="BT121378">
    <property type="protein sequence ID" value="ADD38308.1"/>
    <property type="molecule type" value="mRNA"/>
</dbReference>
<reference evidence="7" key="2">
    <citation type="submission" date="2017-04" db="EMBL/GenBank/DDBJ databases">
        <title>Systematic identification and characterization of stress-inducible heat shock proteins (HSPs) in the salmon louse (Lepeophtheirus salmonis).</title>
        <authorList>
            <person name="Borchel A."/>
            <person name="Komisarczuk A.Z."/>
            <person name="Rebl A."/>
            <person name="Goldammer T."/>
            <person name="Nilsen F."/>
        </authorList>
    </citation>
    <scope>NUCLEOTIDE SEQUENCE</scope>
</reference>
<dbReference type="GO" id="GO:0005634">
    <property type="term" value="C:nucleus"/>
    <property type="evidence" value="ECO:0007669"/>
    <property type="project" value="TreeGrafter"/>
</dbReference>
<dbReference type="PANTHER" id="PTHR45640:SF26">
    <property type="entry name" value="RE23625P"/>
    <property type="match status" value="1"/>
</dbReference>
<keyword evidence="1" id="KW-0862">Zinc</keyword>
<protein>
    <submittedName>
        <fullName evidence="6">Heat shock protein beta-1</fullName>
    </submittedName>
    <submittedName>
        <fullName evidence="7">Small HSP family member 2</fullName>
    </submittedName>
</protein>
<feature type="compositionally biased region" description="Polar residues" evidence="4">
    <location>
        <begin position="90"/>
        <end position="99"/>
    </location>
</feature>